<feature type="region of interest" description="Disordered" evidence="1">
    <location>
        <begin position="227"/>
        <end position="302"/>
    </location>
</feature>
<dbReference type="EMBL" id="BONU01000005">
    <property type="protein sequence ID" value="GIG72766.1"/>
    <property type="molecule type" value="Genomic_DNA"/>
</dbReference>
<keyword evidence="4" id="KW-1185">Reference proteome</keyword>
<evidence type="ECO:0000259" key="2">
    <source>
        <dbReference type="Pfam" id="PF14332"/>
    </source>
</evidence>
<name>A0A8J3PJX8_9ACTN</name>
<feature type="compositionally biased region" description="Low complexity" evidence="1">
    <location>
        <begin position="236"/>
        <end position="246"/>
    </location>
</feature>
<reference evidence="3" key="1">
    <citation type="submission" date="2021-01" db="EMBL/GenBank/DDBJ databases">
        <title>Whole genome shotgun sequence of Planosporangium flavigriseum NBRC 105377.</title>
        <authorList>
            <person name="Komaki H."/>
            <person name="Tamura T."/>
        </authorList>
    </citation>
    <scope>NUCLEOTIDE SEQUENCE</scope>
    <source>
        <strain evidence="3">NBRC 105377</strain>
    </source>
</reference>
<accession>A0A8J3PJX8</accession>
<dbReference type="RefSeq" id="WP_168075722.1">
    <property type="nucleotide sequence ID" value="NZ_BAAAQJ010000019.1"/>
</dbReference>
<dbReference type="Pfam" id="PF14332">
    <property type="entry name" value="DUF4388"/>
    <property type="match status" value="1"/>
</dbReference>
<dbReference type="InterPro" id="IPR025497">
    <property type="entry name" value="PatA-like_N"/>
</dbReference>
<dbReference type="Proteomes" id="UP000653674">
    <property type="component" value="Unassembled WGS sequence"/>
</dbReference>
<comment type="caution">
    <text evidence="3">The sequence shown here is derived from an EMBL/GenBank/DDBJ whole genome shotgun (WGS) entry which is preliminary data.</text>
</comment>
<evidence type="ECO:0000313" key="4">
    <source>
        <dbReference type="Proteomes" id="UP000653674"/>
    </source>
</evidence>
<gene>
    <name evidence="3" type="ORF">Pfl04_11700</name>
</gene>
<feature type="domain" description="PatA-like N-terminal" evidence="2">
    <location>
        <begin position="12"/>
        <end position="151"/>
    </location>
</feature>
<evidence type="ECO:0000313" key="3">
    <source>
        <dbReference type="EMBL" id="GIG72766.1"/>
    </source>
</evidence>
<protein>
    <recommendedName>
        <fullName evidence="2">PatA-like N-terminal domain-containing protein</fullName>
    </recommendedName>
</protein>
<proteinExistence type="predicted"/>
<evidence type="ECO:0000256" key="1">
    <source>
        <dbReference type="SAM" id="MobiDB-lite"/>
    </source>
</evidence>
<sequence length="316" mass="33483">MPKTGRQPESAQPGELLSQLADEGETGTLYVDGVPGGTVHLIDGRVSYVESPAAPGVGTLFTASGRLAERTWRAAVEAGGADHRVGPLLVEQGHLMQSELELCVLAAIYDAAFFVLTPDAVPVRFAPGELHWLGRVVEVEVAALERETSRRRRVLDEILPELSVDHAPVTPVRRPPVQRVVLTAAQWELVVHADGRRTAADLSHLLGRPGYATLQELRRLSAAGLLRDTMEPDPPSSGGESSGEPSAVDIRSAEPPPAGGDKSSISTTAAIRRQGGPRRPRHAAPQPGSPDGAGSLPATPDDAFLDRVRAALKALR</sequence>
<dbReference type="AlphaFoldDB" id="A0A8J3PJX8"/>
<organism evidence="3 4">
    <name type="scientific">Planosporangium flavigriseum</name>
    <dbReference type="NCBI Taxonomy" id="373681"/>
    <lineage>
        <taxon>Bacteria</taxon>
        <taxon>Bacillati</taxon>
        <taxon>Actinomycetota</taxon>
        <taxon>Actinomycetes</taxon>
        <taxon>Micromonosporales</taxon>
        <taxon>Micromonosporaceae</taxon>
        <taxon>Planosporangium</taxon>
    </lineage>
</organism>